<feature type="domain" description="ABC transporter" evidence="4">
    <location>
        <begin position="2"/>
        <end position="232"/>
    </location>
</feature>
<dbReference type="PROSITE" id="PS50893">
    <property type="entry name" value="ABC_TRANSPORTER_2"/>
    <property type="match status" value="1"/>
</dbReference>
<evidence type="ECO:0000256" key="2">
    <source>
        <dbReference type="ARBA" id="ARBA00022741"/>
    </source>
</evidence>
<dbReference type="InterPro" id="IPR027417">
    <property type="entry name" value="P-loop_NTPase"/>
</dbReference>
<dbReference type="InterPro" id="IPR003593">
    <property type="entry name" value="AAA+_ATPase"/>
</dbReference>
<dbReference type="AlphaFoldDB" id="A0A7W7KDH0"/>
<organism evidence="5 6">
    <name type="scientific">Novosphingobium chloroacetimidivorans</name>
    <dbReference type="NCBI Taxonomy" id="1428314"/>
    <lineage>
        <taxon>Bacteria</taxon>
        <taxon>Pseudomonadati</taxon>
        <taxon>Pseudomonadota</taxon>
        <taxon>Alphaproteobacteria</taxon>
        <taxon>Sphingomonadales</taxon>
        <taxon>Sphingomonadaceae</taxon>
        <taxon>Novosphingobium</taxon>
    </lineage>
</organism>
<dbReference type="EMBL" id="JACHLR010000018">
    <property type="protein sequence ID" value="MBB4860259.1"/>
    <property type="molecule type" value="Genomic_DNA"/>
</dbReference>
<dbReference type="SUPFAM" id="SSF52540">
    <property type="entry name" value="P-loop containing nucleoside triphosphate hydrolases"/>
    <property type="match status" value="1"/>
</dbReference>
<dbReference type="GO" id="GO:0016887">
    <property type="term" value="F:ATP hydrolysis activity"/>
    <property type="evidence" value="ECO:0007669"/>
    <property type="project" value="InterPro"/>
</dbReference>
<dbReference type="Gene3D" id="3.40.50.300">
    <property type="entry name" value="P-loop containing nucleotide triphosphate hydrolases"/>
    <property type="match status" value="1"/>
</dbReference>
<evidence type="ECO:0000313" key="6">
    <source>
        <dbReference type="Proteomes" id="UP000555448"/>
    </source>
</evidence>
<sequence length="238" mass="25806">MYQLDAVHVSFGGVEALAPTSLSIAKGETLVLLGPSGSGKSTLLRCLIGLSPYDGTIRLDGAPVRDWRAVRRRLGYVIQEGGLFPHLSARGNVVLAAREFGWETSRIEARVMELAQLVGLDDEQLARFPAQLSGGQRQRVAMMRALMLGPDALLLDEPLSALDPVTRLRLAGELRDIFARLGMTVVMVTHSLREARFFGGRAILMRDGRIVQQGPVAELESAPADEFVAEFLAAESAL</sequence>
<keyword evidence="3 5" id="KW-0067">ATP-binding</keyword>
<evidence type="ECO:0000313" key="5">
    <source>
        <dbReference type="EMBL" id="MBB4860259.1"/>
    </source>
</evidence>
<accession>A0A7W7KDH0</accession>
<dbReference type="Pfam" id="PF00005">
    <property type="entry name" value="ABC_tran"/>
    <property type="match status" value="1"/>
</dbReference>
<gene>
    <name evidence="5" type="ORF">HNO88_003601</name>
</gene>
<proteinExistence type="predicted"/>
<evidence type="ECO:0000256" key="3">
    <source>
        <dbReference type="ARBA" id="ARBA00022840"/>
    </source>
</evidence>
<dbReference type="Proteomes" id="UP000555448">
    <property type="component" value="Unassembled WGS sequence"/>
</dbReference>
<dbReference type="InterPro" id="IPR003439">
    <property type="entry name" value="ABC_transporter-like_ATP-bd"/>
</dbReference>
<evidence type="ECO:0000256" key="1">
    <source>
        <dbReference type="ARBA" id="ARBA00022448"/>
    </source>
</evidence>
<evidence type="ECO:0000259" key="4">
    <source>
        <dbReference type="PROSITE" id="PS50893"/>
    </source>
</evidence>
<keyword evidence="1" id="KW-0813">Transport</keyword>
<dbReference type="RefSeq" id="WP_184248697.1">
    <property type="nucleotide sequence ID" value="NZ_JACHLR010000018.1"/>
</dbReference>
<keyword evidence="6" id="KW-1185">Reference proteome</keyword>
<dbReference type="InterPro" id="IPR050093">
    <property type="entry name" value="ABC_SmlMolc_Importer"/>
</dbReference>
<dbReference type="GO" id="GO:0005524">
    <property type="term" value="F:ATP binding"/>
    <property type="evidence" value="ECO:0007669"/>
    <property type="project" value="UniProtKB-KW"/>
</dbReference>
<keyword evidence="2" id="KW-0547">Nucleotide-binding</keyword>
<dbReference type="SMART" id="SM00382">
    <property type="entry name" value="AAA"/>
    <property type="match status" value="1"/>
</dbReference>
<name>A0A7W7KDH0_9SPHN</name>
<dbReference type="PANTHER" id="PTHR42781:SF4">
    <property type="entry name" value="SPERMIDINE_PUTRESCINE IMPORT ATP-BINDING PROTEIN POTA"/>
    <property type="match status" value="1"/>
</dbReference>
<dbReference type="PANTHER" id="PTHR42781">
    <property type="entry name" value="SPERMIDINE/PUTRESCINE IMPORT ATP-BINDING PROTEIN POTA"/>
    <property type="match status" value="1"/>
</dbReference>
<reference evidence="5 6" key="1">
    <citation type="submission" date="2020-08" db="EMBL/GenBank/DDBJ databases">
        <title>Functional genomics of gut bacteria from endangered species of beetles.</title>
        <authorList>
            <person name="Carlos-Shanley C."/>
        </authorList>
    </citation>
    <scope>NUCLEOTIDE SEQUENCE [LARGE SCALE GENOMIC DNA]</scope>
    <source>
        <strain evidence="5 6">S00245</strain>
    </source>
</reference>
<comment type="caution">
    <text evidence="5">The sequence shown here is derived from an EMBL/GenBank/DDBJ whole genome shotgun (WGS) entry which is preliminary data.</text>
</comment>
<protein>
    <submittedName>
        <fullName evidence="5">Osmoprotectant transport system ATP-binding protein</fullName>
    </submittedName>
</protein>